<protein>
    <submittedName>
        <fullName evidence="2">Uncharacterized protein</fullName>
    </submittedName>
</protein>
<reference evidence="2" key="1">
    <citation type="submission" date="2009-10" db="EMBL/GenBank/DDBJ databases">
        <title>Diversity of trophic interactions inside an arsenic-rich microbial ecosystem.</title>
        <authorList>
            <person name="Bertin P.N."/>
            <person name="Heinrich-Salmeron A."/>
            <person name="Pelletier E."/>
            <person name="Goulhen-Chollet F."/>
            <person name="Arsene-Ploetze F."/>
            <person name="Gallien S."/>
            <person name="Calteau A."/>
            <person name="Vallenet D."/>
            <person name="Casiot C."/>
            <person name="Chane-Woon-Ming B."/>
            <person name="Giloteaux L."/>
            <person name="Barakat M."/>
            <person name="Bonnefoy V."/>
            <person name="Bruneel O."/>
            <person name="Chandler M."/>
            <person name="Cleiss J."/>
            <person name="Duran R."/>
            <person name="Elbaz-Poulichet F."/>
            <person name="Fonknechten N."/>
            <person name="Lauga B."/>
            <person name="Mornico D."/>
            <person name="Ortet P."/>
            <person name="Schaeffer C."/>
            <person name="Siguier P."/>
            <person name="Alexander Thil Smith A."/>
            <person name="Van Dorsselaer A."/>
            <person name="Weissenbach J."/>
            <person name="Medigue C."/>
            <person name="Le Paslier D."/>
        </authorList>
    </citation>
    <scope>NUCLEOTIDE SEQUENCE</scope>
</reference>
<evidence type="ECO:0000313" key="2">
    <source>
        <dbReference type="EMBL" id="CBI03512.1"/>
    </source>
</evidence>
<name>E6Q8I6_9ZZZZ</name>
<proteinExistence type="predicted"/>
<accession>E6Q8I6</accession>
<feature type="compositionally biased region" description="Gly residues" evidence="1">
    <location>
        <begin position="39"/>
        <end position="78"/>
    </location>
</feature>
<feature type="compositionally biased region" description="Basic residues" evidence="1">
    <location>
        <begin position="85"/>
        <end position="95"/>
    </location>
</feature>
<dbReference type="EMBL" id="CABP01000005">
    <property type="protein sequence ID" value="CBI03512.1"/>
    <property type="molecule type" value="Genomic_DNA"/>
</dbReference>
<feature type="region of interest" description="Disordered" evidence="1">
    <location>
        <begin position="1"/>
        <end position="121"/>
    </location>
</feature>
<dbReference type="AlphaFoldDB" id="E6Q8I6"/>
<evidence type="ECO:0000256" key="1">
    <source>
        <dbReference type="SAM" id="MobiDB-lite"/>
    </source>
</evidence>
<gene>
    <name evidence="2" type="ORF">CARN5_3080</name>
</gene>
<feature type="compositionally biased region" description="Polar residues" evidence="1">
    <location>
        <begin position="26"/>
        <end position="37"/>
    </location>
</feature>
<comment type="caution">
    <text evidence="2">The sequence shown here is derived from an EMBL/GenBank/DDBJ whole genome shotgun (WGS) entry which is preliminary data.</text>
</comment>
<sequence>MNSREELSTKSRTCPTCGADLPGFNNVGNSLPNNQNIRGGQGNRGRGVGGGGERGAGGGGGGGGRGMGGAGRGLGGGRLAERVSRSGRQRLRLSRPHCAPQGAPRADPLHRCSASSGRAER</sequence>
<organism evidence="2">
    <name type="scientific">mine drainage metagenome</name>
    <dbReference type="NCBI Taxonomy" id="410659"/>
    <lineage>
        <taxon>unclassified sequences</taxon>
        <taxon>metagenomes</taxon>
        <taxon>ecological metagenomes</taxon>
    </lineage>
</organism>